<evidence type="ECO:0000256" key="6">
    <source>
        <dbReference type="SAM" id="Phobius"/>
    </source>
</evidence>
<protein>
    <recommendedName>
        <fullName evidence="9">Phosphate-starvation-inducible PsiE family protein</fullName>
    </recommendedName>
</protein>
<dbReference type="Proteomes" id="UP000464675">
    <property type="component" value="Chromosome"/>
</dbReference>
<gene>
    <name evidence="7" type="ORF">GTQ55_07425</name>
</gene>
<keyword evidence="5 6" id="KW-0472">Membrane</keyword>
<keyword evidence="4 6" id="KW-1133">Transmembrane helix</keyword>
<reference evidence="7 8" key="1">
    <citation type="submission" date="2020-01" db="EMBL/GenBank/DDBJ databases">
        <title>The possibility of degradation of plastic by Microbulbifer hydrolyticus IRE-31.</title>
        <authorList>
            <person name="Liu L."/>
        </authorList>
    </citation>
    <scope>NUCLEOTIDE SEQUENCE [LARGE SCALE GENOMIC DNA]</scope>
    <source>
        <strain evidence="7 8">IRE-31</strain>
    </source>
</reference>
<evidence type="ECO:0008006" key="9">
    <source>
        <dbReference type="Google" id="ProtNLM"/>
    </source>
</evidence>
<feature type="transmembrane region" description="Helical" evidence="6">
    <location>
        <begin position="96"/>
        <end position="114"/>
    </location>
</feature>
<evidence type="ECO:0000256" key="1">
    <source>
        <dbReference type="ARBA" id="ARBA00004651"/>
    </source>
</evidence>
<evidence type="ECO:0000313" key="8">
    <source>
        <dbReference type="Proteomes" id="UP000464675"/>
    </source>
</evidence>
<feature type="transmembrane region" description="Helical" evidence="6">
    <location>
        <begin position="69"/>
        <end position="89"/>
    </location>
</feature>
<evidence type="ECO:0000313" key="7">
    <source>
        <dbReference type="EMBL" id="QHQ40775.1"/>
    </source>
</evidence>
<keyword evidence="3 6" id="KW-0812">Transmembrane</keyword>
<proteinExistence type="predicted"/>
<dbReference type="EMBL" id="CP047491">
    <property type="protein sequence ID" value="QHQ40775.1"/>
    <property type="molecule type" value="Genomic_DNA"/>
</dbReference>
<evidence type="ECO:0000256" key="2">
    <source>
        <dbReference type="ARBA" id="ARBA00022475"/>
    </source>
</evidence>
<comment type="subcellular location">
    <subcellularLocation>
        <location evidence="1">Cell membrane</location>
        <topology evidence="1">Multi-pass membrane protein</topology>
    </subcellularLocation>
</comment>
<feature type="transmembrane region" description="Helical" evidence="6">
    <location>
        <begin position="28"/>
        <end position="49"/>
    </location>
</feature>
<keyword evidence="2" id="KW-1003">Cell membrane</keyword>
<name>A0ABX6J138_9GAMM</name>
<accession>A0ABX6J138</accession>
<organism evidence="7 8">
    <name type="scientific">Microbulbifer hydrolyticus</name>
    <dbReference type="NCBI Taxonomy" id="48074"/>
    <lineage>
        <taxon>Bacteria</taxon>
        <taxon>Pseudomonadati</taxon>
        <taxon>Pseudomonadota</taxon>
        <taxon>Gammaproteobacteria</taxon>
        <taxon>Cellvibrionales</taxon>
        <taxon>Microbulbiferaceae</taxon>
        <taxon>Microbulbifer</taxon>
    </lineage>
</organism>
<evidence type="ECO:0000256" key="3">
    <source>
        <dbReference type="ARBA" id="ARBA00022692"/>
    </source>
</evidence>
<evidence type="ECO:0000256" key="4">
    <source>
        <dbReference type="ARBA" id="ARBA00022989"/>
    </source>
</evidence>
<evidence type="ECO:0000256" key="5">
    <source>
        <dbReference type="ARBA" id="ARBA00023136"/>
    </source>
</evidence>
<sequence length="166" mass="18702">MLHEELPAEHDDPLIRVLHIVIRASIRLLAILMAMVIMWSVADVIWVLYERLSVDPVFLLDHNDLFDVFGAIMLVLISIEIFINIRLYLGSNVIPIKLVVATALMAIARKVIVLDLDDTGPNYVIGIAVTTLALGITYWLIARKDALAYETYRRGDDSESDNSQEN</sequence>
<keyword evidence="8" id="KW-1185">Reference proteome</keyword>
<feature type="transmembrane region" description="Helical" evidence="6">
    <location>
        <begin position="120"/>
        <end position="141"/>
    </location>
</feature>
<dbReference type="InterPro" id="IPR020948">
    <property type="entry name" value="P_starv_induced_PsiE-like"/>
</dbReference>
<dbReference type="Pfam" id="PF06146">
    <property type="entry name" value="PsiE"/>
    <property type="match status" value="1"/>
</dbReference>